<evidence type="ECO:0000313" key="4">
    <source>
        <dbReference type="Proteomes" id="UP001565236"/>
    </source>
</evidence>
<evidence type="ECO:0000259" key="2">
    <source>
        <dbReference type="PROSITE" id="PS50879"/>
    </source>
</evidence>
<organism evidence="3 4">
    <name type="scientific">Ligilactobacillus faecis</name>
    <dbReference type="NCBI Taxonomy" id="762833"/>
    <lineage>
        <taxon>Bacteria</taxon>
        <taxon>Bacillati</taxon>
        <taxon>Bacillota</taxon>
        <taxon>Bacilli</taxon>
        <taxon>Lactobacillales</taxon>
        <taxon>Lactobacillaceae</taxon>
        <taxon>Ligilactobacillus</taxon>
    </lineage>
</organism>
<keyword evidence="4" id="KW-1185">Reference proteome</keyword>
<dbReference type="SUPFAM" id="SSF53098">
    <property type="entry name" value="Ribonuclease H-like"/>
    <property type="match status" value="1"/>
</dbReference>
<dbReference type="Gene3D" id="3.40.970.10">
    <property type="entry name" value="Ribonuclease H1, N-terminal domain"/>
    <property type="match status" value="1"/>
</dbReference>
<comment type="similarity">
    <text evidence="1">Belongs to the RNase H family.</text>
</comment>
<dbReference type="PANTHER" id="PTHR10642">
    <property type="entry name" value="RIBONUCLEASE H1"/>
    <property type="match status" value="1"/>
</dbReference>
<gene>
    <name evidence="3" type="ORF">AALT52_07715</name>
</gene>
<dbReference type="InterPro" id="IPR012337">
    <property type="entry name" value="RNaseH-like_sf"/>
</dbReference>
<comment type="caution">
    <text evidence="3">The sequence shown here is derived from an EMBL/GenBank/DDBJ whole genome shotgun (WGS) entry which is preliminary data.</text>
</comment>
<dbReference type="InterPro" id="IPR002156">
    <property type="entry name" value="RNaseH_domain"/>
</dbReference>
<dbReference type="InterPro" id="IPR009027">
    <property type="entry name" value="Ribosomal_bL9/RNase_H1_N"/>
</dbReference>
<dbReference type="Proteomes" id="UP001565236">
    <property type="component" value="Unassembled WGS sequence"/>
</dbReference>
<dbReference type="EMBL" id="JBCLUF010000028">
    <property type="protein sequence ID" value="MEY8662772.1"/>
    <property type="molecule type" value="Genomic_DNA"/>
</dbReference>
<dbReference type="SUPFAM" id="SSF55658">
    <property type="entry name" value="L9 N-domain-like"/>
    <property type="match status" value="1"/>
</dbReference>
<dbReference type="Pfam" id="PF01693">
    <property type="entry name" value="Cauli_VI"/>
    <property type="match status" value="1"/>
</dbReference>
<name>A0ABV4DTK5_9LACO</name>
<dbReference type="CDD" id="cd09277">
    <property type="entry name" value="RNase_HI_bacteria_like"/>
    <property type="match status" value="1"/>
</dbReference>
<evidence type="ECO:0000313" key="3">
    <source>
        <dbReference type="EMBL" id="MEY8662772.1"/>
    </source>
</evidence>
<dbReference type="Pfam" id="PF00075">
    <property type="entry name" value="RNase_H"/>
    <property type="match status" value="1"/>
</dbReference>
<dbReference type="InterPro" id="IPR036397">
    <property type="entry name" value="RNaseH_sf"/>
</dbReference>
<dbReference type="Gene3D" id="3.30.420.10">
    <property type="entry name" value="Ribonuclease H-like superfamily/Ribonuclease H"/>
    <property type="match status" value="1"/>
</dbReference>
<protein>
    <submittedName>
        <fullName evidence="3">Ribonuclease H family protein</fullName>
    </submittedName>
</protein>
<dbReference type="InterPro" id="IPR011320">
    <property type="entry name" value="RNase_H1_N"/>
</dbReference>
<dbReference type="InterPro" id="IPR050092">
    <property type="entry name" value="RNase_H"/>
</dbReference>
<proteinExistence type="inferred from homology"/>
<sequence>MAKKNFYALKNTGQIYTSWAECQQALKQVTNPVFKGFVTKEEAEAFLLGKTEQKLPKESIFVDGSFGKEQQVVGGAFIHVKNEQIIFEQKVRDDRHLELIKLQNVGGELLATIYALKYAQAKGMTEVVICHDYQGIASWADGSWQAKTPVTKRYVAFVQKFKAETQAKLKFYKVAAHTGIRFNERADQLAKEACGLK</sequence>
<accession>A0ABV4DTK5</accession>
<feature type="domain" description="RNase H type-1" evidence="2">
    <location>
        <begin position="54"/>
        <end position="195"/>
    </location>
</feature>
<dbReference type="InterPro" id="IPR037056">
    <property type="entry name" value="RNase_H1_N_sf"/>
</dbReference>
<reference evidence="3 4" key="1">
    <citation type="submission" date="2024-03" db="EMBL/GenBank/DDBJ databases">
        <title>Mouse gut bacterial collection (mGBC) of GemPharmatech.</title>
        <authorList>
            <person name="He Y."/>
            <person name="Dong L."/>
            <person name="Wu D."/>
            <person name="Gao X."/>
            <person name="Lin Z."/>
        </authorList>
    </citation>
    <scope>NUCLEOTIDE SEQUENCE [LARGE SCALE GENOMIC DNA]</scope>
    <source>
        <strain evidence="3 4">15-30</strain>
    </source>
</reference>
<dbReference type="PROSITE" id="PS50879">
    <property type="entry name" value="RNASE_H_1"/>
    <property type="match status" value="1"/>
</dbReference>
<dbReference type="RefSeq" id="WP_369942575.1">
    <property type="nucleotide sequence ID" value="NZ_JBCLUF010000028.1"/>
</dbReference>
<evidence type="ECO:0000256" key="1">
    <source>
        <dbReference type="ARBA" id="ARBA00005300"/>
    </source>
</evidence>
<dbReference type="PANTHER" id="PTHR10642:SF31">
    <property type="entry name" value="RIBONUCLEASE H1"/>
    <property type="match status" value="1"/>
</dbReference>